<feature type="domain" description="Envelope glycoprotein N" evidence="2">
    <location>
        <begin position="18"/>
        <end position="53"/>
    </location>
</feature>
<organismHost>
    <name type="scientific">Homo sapiens</name>
    <name type="common">Human</name>
    <dbReference type="NCBI Taxonomy" id="9606"/>
</organismHost>
<reference evidence="3 4" key="1">
    <citation type="journal article" date="2012" name="J. Virol.">
        <title>Sequencing of 21 varicella-zoster virus genomes reveals two novel genotypes and evidence of recombination.</title>
        <authorList>
            <person name="Zell R."/>
            <person name="Taudien S."/>
            <person name="Pfaff F."/>
            <person name="Wutzler P."/>
            <person name="Platzer M."/>
            <person name="Sauerbrei A."/>
        </authorList>
    </citation>
    <scope>NUCLEOTIDE SEQUENCE [LARGE SCALE GENOMIC DNA]</scope>
    <source>
        <strain evidence="3">VZVi/Erfurt.GER/20.00/V[5]</strain>
    </source>
</reference>
<evidence type="ECO:0000313" key="4">
    <source>
        <dbReference type="Proteomes" id="UP000109814"/>
    </source>
</evidence>
<evidence type="ECO:0000256" key="1">
    <source>
        <dbReference type="SAM" id="Phobius"/>
    </source>
</evidence>
<name>G9IWX3_HHV3</name>
<keyword evidence="1" id="KW-0472">Membrane</keyword>
<protein>
    <submittedName>
        <fullName evidence="3">Membrane protein</fullName>
    </submittedName>
</protein>
<evidence type="ECO:0000259" key="2">
    <source>
        <dbReference type="Pfam" id="PF05702"/>
    </source>
</evidence>
<dbReference type="Pfam" id="PF05702">
    <property type="entry name" value="Herpes_UL49_5"/>
    <property type="match status" value="1"/>
</dbReference>
<organism evidence="3 4">
    <name type="scientific">Human herpesvirus 3</name>
    <name type="common">HHV-3</name>
    <name type="synonym">Varicella-zoster virus</name>
    <dbReference type="NCBI Taxonomy" id="10335"/>
    <lineage>
        <taxon>Viruses</taxon>
        <taxon>Duplodnaviria</taxon>
        <taxon>Heunggongvirae</taxon>
        <taxon>Peploviricota</taxon>
        <taxon>Herviviricetes</taxon>
        <taxon>Herpesvirales</taxon>
        <taxon>Orthoherpesviridae</taxon>
        <taxon>Alphaherpesvirinae</taxon>
        <taxon>Varicellovirus</taxon>
        <taxon>Varicellovirus humanalpha3</taxon>
    </lineage>
</organism>
<feature type="transmembrane region" description="Helical" evidence="1">
    <location>
        <begin position="54"/>
        <end position="75"/>
    </location>
</feature>
<accession>G9IWX3</accession>
<dbReference type="Proteomes" id="UP000109814">
    <property type="component" value="Genome"/>
</dbReference>
<dbReference type="EMBL" id="JN704704">
    <property type="protein sequence ID" value="AEW88993.1"/>
    <property type="molecule type" value="Genomic_DNA"/>
</dbReference>
<keyword evidence="1" id="KW-1133">Transmembrane helix</keyword>
<dbReference type="InterPro" id="IPR008647">
    <property type="entry name" value="GN_domain"/>
</dbReference>
<sequence length="86" mass="9870">MQILFFCEDSSGEPNFAERNFWHASCSARGVYIDGSMITTLFFYASLWGVCSPYFVSLSCVFPVIYSFCITQHVVNPFAYKRGRRV</sequence>
<keyword evidence="1" id="KW-0812">Transmembrane</keyword>
<gene>
    <name evidence="3" type="ORF">HHV3gp10</name>
</gene>
<proteinExistence type="predicted"/>
<evidence type="ECO:0000313" key="3">
    <source>
        <dbReference type="EMBL" id="AEW88993.1"/>
    </source>
</evidence>